<dbReference type="EMBL" id="MCOG01000128">
    <property type="protein sequence ID" value="ORY40326.1"/>
    <property type="molecule type" value="Genomic_DNA"/>
</dbReference>
<evidence type="ECO:0000256" key="3">
    <source>
        <dbReference type="ARBA" id="ARBA00022692"/>
    </source>
</evidence>
<accession>A0A1Y2C021</accession>
<feature type="transmembrane region" description="Helical" evidence="8">
    <location>
        <begin position="216"/>
        <end position="234"/>
    </location>
</feature>
<keyword evidence="6 8" id="KW-0472">Membrane</keyword>
<evidence type="ECO:0000256" key="1">
    <source>
        <dbReference type="ARBA" id="ARBA00004141"/>
    </source>
</evidence>
<comment type="function">
    <text evidence="8">Nonessential protein required for the fusion of transport vesicles derived from the endocytic pathway with the Golgi complex.</text>
</comment>
<evidence type="ECO:0000256" key="5">
    <source>
        <dbReference type="ARBA" id="ARBA00022989"/>
    </source>
</evidence>
<dbReference type="AlphaFoldDB" id="A0A1Y2C021"/>
<sequence length="265" mass="30494">MDFKKFAEDFVEDTNEVFKDIKKKAKKTFKTKKLKESIENVTNKTKEGTSNIIINITEEVSDQFEDFAKATTSAYNNVSNSLSDSVENVKSYTPDKLFSSMIKKVWKEDEKVLGFITITRGQKIYYSLAFIISAILFLGMDLSLLFVAHEFENIKYAVFYSIWTLSYVIGIHILDSAIPKQFFEKKTRTVRTIAIVIYCIALISNVVIAIVLPRLMFSIIAFFVQLIPFAWLTTTHIPTYKGINLSYFNEKSPLLFSNFYNSVEK</sequence>
<feature type="transmembrane region" description="Helical" evidence="8">
    <location>
        <begin position="124"/>
        <end position="146"/>
    </location>
</feature>
<keyword evidence="4 8" id="KW-0653">Protein transport</keyword>
<dbReference type="Proteomes" id="UP000193920">
    <property type="component" value="Unassembled WGS sequence"/>
</dbReference>
<keyword evidence="2 8" id="KW-0813">Transport</keyword>
<keyword evidence="5 8" id="KW-1133">Transmembrane helix</keyword>
<keyword evidence="8" id="KW-0333">Golgi apparatus</keyword>
<dbReference type="OrthoDB" id="10401308at2759"/>
<dbReference type="InterPro" id="IPR007305">
    <property type="entry name" value="Vesicle_transpt_Got1/SFT2"/>
</dbReference>
<name>A0A1Y2C021_9FUNG</name>
<dbReference type="InterPro" id="IPR011691">
    <property type="entry name" value="Vesicle_transpt_SFT2"/>
</dbReference>
<comment type="similarity">
    <text evidence="7 8">Belongs to the SFT2 family.</text>
</comment>
<organism evidence="9 10">
    <name type="scientific">Neocallimastix californiae</name>
    <dbReference type="NCBI Taxonomy" id="1754190"/>
    <lineage>
        <taxon>Eukaryota</taxon>
        <taxon>Fungi</taxon>
        <taxon>Fungi incertae sedis</taxon>
        <taxon>Chytridiomycota</taxon>
        <taxon>Chytridiomycota incertae sedis</taxon>
        <taxon>Neocallimastigomycetes</taxon>
        <taxon>Neocallimastigales</taxon>
        <taxon>Neocallimastigaceae</taxon>
        <taxon>Neocallimastix</taxon>
    </lineage>
</organism>
<evidence type="ECO:0000256" key="7">
    <source>
        <dbReference type="ARBA" id="ARBA00025800"/>
    </source>
</evidence>
<evidence type="ECO:0000313" key="10">
    <source>
        <dbReference type="Proteomes" id="UP000193920"/>
    </source>
</evidence>
<proteinExistence type="inferred from homology"/>
<evidence type="ECO:0000256" key="4">
    <source>
        <dbReference type="ARBA" id="ARBA00022927"/>
    </source>
</evidence>
<gene>
    <name evidence="9" type="ORF">LY90DRAFT_672236</name>
</gene>
<comment type="subcellular location">
    <subcellularLocation>
        <location evidence="8">Golgi apparatus membrane</location>
        <topology evidence="8">Multi-pass membrane protein</topology>
    </subcellularLocation>
    <subcellularLocation>
        <location evidence="1">Membrane</location>
        <topology evidence="1">Multi-pass membrane protein</topology>
    </subcellularLocation>
</comment>
<evidence type="ECO:0000256" key="6">
    <source>
        <dbReference type="ARBA" id="ARBA00023136"/>
    </source>
</evidence>
<feature type="transmembrane region" description="Helical" evidence="8">
    <location>
        <begin position="158"/>
        <end position="178"/>
    </location>
</feature>
<evidence type="ECO:0000256" key="8">
    <source>
        <dbReference type="RuleBase" id="RU363111"/>
    </source>
</evidence>
<dbReference type="Gene3D" id="1.10.287.700">
    <property type="entry name" value="Helix hairpin bin"/>
    <property type="match status" value="1"/>
</dbReference>
<dbReference type="GO" id="GO:0000139">
    <property type="term" value="C:Golgi membrane"/>
    <property type="evidence" value="ECO:0007669"/>
    <property type="project" value="UniProtKB-SubCell"/>
</dbReference>
<feature type="transmembrane region" description="Helical" evidence="8">
    <location>
        <begin position="190"/>
        <end position="210"/>
    </location>
</feature>
<evidence type="ECO:0000256" key="2">
    <source>
        <dbReference type="ARBA" id="ARBA00022448"/>
    </source>
</evidence>
<comment type="caution">
    <text evidence="9">The sequence shown here is derived from an EMBL/GenBank/DDBJ whole genome shotgun (WGS) entry which is preliminary data.</text>
</comment>
<reference evidence="9 10" key="1">
    <citation type="submission" date="2016-08" db="EMBL/GenBank/DDBJ databases">
        <title>A Parts List for Fungal Cellulosomes Revealed by Comparative Genomics.</title>
        <authorList>
            <consortium name="DOE Joint Genome Institute"/>
            <person name="Haitjema C.H."/>
            <person name="Gilmore S.P."/>
            <person name="Henske J.K."/>
            <person name="Solomon K.V."/>
            <person name="De Groot R."/>
            <person name="Kuo A."/>
            <person name="Mondo S.J."/>
            <person name="Salamov A.A."/>
            <person name="Labutti K."/>
            <person name="Zhao Z."/>
            <person name="Chiniquy J."/>
            <person name="Barry K."/>
            <person name="Brewer H.M."/>
            <person name="Purvine S.O."/>
            <person name="Wright A.T."/>
            <person name="Boxma B."/>
            <person name="Van Alen T."/>
            <person name="Hackstein J.H."/>
            <person name="Baker S.E."/>
            <person name="Grigoriev I.V."/>
            <person name="O'Malley M.A."/>
        </authorList>
    </citation>
    <scope>NUCLEOTIDE SEQUENCE [LARGE SCALE GENOMIC DNA]</scope>
    <source>
        <strain evidence="9 10">G1</strain>
    </source>
</reference>
<dbReference type="GO" id="GO:0016192">
    <property type="term" value="P:vesicle-mediated transport"/>
    <property type="evidence" value="ECO:0007669"/>
    <property type="project" value="InterPro"/>
</dbReference>
<dbReference type="PANTHER" id="PTHR23137">
    <property type="entry name" value="VESICLE TRANSPORT PROTEIN-RELATED"/>
    <property type="match status" value="1"/>
</dbReference>
<evidence type="ECO:0000313" key="9">
    <source>
        <dbReference type="EMBL" id="ORY40326.1"/>
    </source>
</evidence>
<dbReference type="PANTHER" id="PTHR23137:SF36">
    <property type="entry name" value="VESICLE TRANSPORT PROTEIN SFT2C"/>
    <property type="match status" value="1"/>
</dbReference>
<protein>
    <recommendedName>
        <fullName evidence="8">Protein transport protein SFT2</fullName>
    </recommendedName>
</protein>
<keyword evidence="3 8" id="KW-0812">Transmembrane</keyword>
<dbReference type="GO" id="GO:0015031">
    <property type="term" value="P:protein transport"/>
    <property type="evidence" value="ECO:0007669"/>
    <property type="project" value="UniProtKB-KW"/>
</dbReference>
<keyword evidence="10" id="KW-1185">Reference proteome</keyword>
<dbReference type="Pfam" id="PF04178">
    <property type="entry name" value="Got1"/>
    <property type="match status" value="1"/>
</dbReference>